<comment type="caution">
    <text evidence="6">The sequence shown here is derived from an EMBL/GenBank/DDBJ whole genome shotgun (WGS) entry which is preliminary data.</text>
</comment>
<feature type="transmembrane region" description="Helical" evidence="5">
    <location>
        <begin position="262"/>
        <end position="279"/>
    </location>
</feature>
<sequence length="323" mass="35847">MGPFAPLALLSSAAAVLRLECRITCLVLHSNLGAGVILQVVALASRLVAAPQSVHHTWLLAIRVLVVAVGQQYCWDIVNQLVSVEEDRVNKPYRPITAGLVSVSGAYRRWGLSWCLFGWISRTLSGGSGLLFFVLSQAWVFLCYVHPGWNHWFARNAFPAGWTYLTFRLLDATVCSRWPQLHTAPKFDLILALWDLATVHLQEFHDVDGDRKINRRTLPVILSGPGRRLLRQTTAATIVLLGCAVVRWGWKLASHCHTAGMCVGLLISGILHVAGAVVVGIRCAREDPSKEEDERTYKVYYVLTAYCAMFFLSFLNTSEGTQS</sequence>
<dbReference type="InterPro" id="IPR044878">
    <property type="entry name" value="UbiA_sf"/>
</dbReference>
<keyword evidence="3 5" id="KW-1133">Transmembrane helix</keyword>
<protein>
    <submittedName>
        <fullName evidence="6">Uncharacterized protein</fullName>
    </submittedName>
</protein>
<organism evidence="6 7">
    <name type="scientific">Aspergillus heteromorphus CBS 117.55</name>
    <dbReference type="NCBI Taxonomy" id="1448321"/>
    <lineage>
        <taxon>Eukaryota</taxon>
        <taxon>Fungi</taxon>
        <taxon>Dikarya</taxon>
        <taxon>Ascomycota</taxon>
        <taxon>Pezizomycotina</taxon>
        <taxon>Eurotiomycetes</taxon>
        <taxon>Eurotiomycetidae</taxon>
        <taxon>Eurotiales</taxon>
        <taxon>Aspergillaceae</taxon>
        <taxon>Aspergillus</taxon>
        <taxon>Aspergillus subgen. Circumdati</taxon>
    </lineage>
</organism>
<evidence type="ECO:0000313" key="6">
    <source>
        <dbReference type="EMBL" id="PWY66008.1"/>
    </source>
</evidence>
<dbReference type="Pfam" id="PF01040">
    <property type="entry name" value="UbiA"/>
    <property type="match status" value="1"/>
</dbReference>
<proteinExistence type="predicted"/>
<comment type="subcellular location">
    <subcellularLocation>
        <location evidence="1">Membrane</location>
        <topology evidence="1">Multi-pass membrane protein</topology>
    </subcellularLocation>
</comment>
<dbReference type="GO" id="GO:0016020">
    <property type="term" value="C:membrane"/>
    <property type="evidence" value="ECO:0007669"/>
    <property type="project" value="UniProtKB-SubCell"/>
</dbReference>
<dbReference type="GeneID" id="37061965"/>
<dbReference type="RefSeq" id="XP_025394679.1">
    <property type="nucleotide sequence ID" value="XM_025539728.1"/>
</dbReference>
<dbReference type="InterPro" id="IPR050475">
    <property type="entry name" value="Prenyltransferase_related"/>
</dbReference>
<dbReference type="Gene3D" id="1.10.357.140">
    <property type="entry name" value="UbiA prenyltransferase"/>
    <property type="match status" value="1"/>
</dbReference>
<dbReference type="AlphaFoldDB" id="A0A317UYJ2"/>
<keyword evidence="2 5" id="KW-0812">Transmembrane</keyword>
<dbReference type="VEuPathDB" id="FungiDB:BO70DRAFT_301959"/>
<dbReference type="OrthoDB" id="434972at2759"/>
<feature type="transmembrane region" description="Helical" evidence="5">
    <location>
        <begin position="229"/>
        <end position="250"/>
    </location>
</feature>
<dbReference type="PANTHER" id="PTHR42723">
    <property type="entry name" value="CHLOROPHYLL SYNTHASE"/>
    <property type="match status" value="1"/>
</dbReference>
<dbReference type="PANTHER" id="PTHR42723:SF1">
    <property type="entry name" value="CHLOROPHYLL SYNTHASE, CHLOROPLASTIC"/>
    <property type="match status" value="1"/>
</dbReference>
<feature type="transmembrane region" description="Helical" evidence="5">
    <location>
        <begin position="299"/>
        <end position="317"/>
    </location>
</feature>
<gene>
    <name evidence="6" type="ORF">BO70DRAFT_301959</name>
</gene>
<accession>A0A317UYJ2</accession>
<evidence type="ECO:0000256" key="2">
    <source>
        <dbReference type="ARBA" id="ARBA00022692"/>
    </source>
</evidence>
<dbReference type="EMBL" id="MSFL01000048">
    <property type="protein sequence ID" value="PWY66008.1"/>
    <property type="molecule type" value="Genomic_DNA"/>
</dbReference>
<dbReference type="Proteomes" id="UP000247233">
    <property type="component" value="Unassembled WGS sequence"/>
</dbReference>
<evidence type="ECO:0000256" key="3">
    <source>
        <dbReference type="ARBA" id="ARBA00022989"/>
    </source>
</evidence>
<dbReference type="InterPro" id="IPR000537">
    <property type="entry name" value="UbiA_prenyltransferase"/>
</dbReference>
<evidence type="ECO:0000256" key="5">
    <source>
        <dbReference type="SAM" id="Phobius"/>
    </source>
</evidence>
<evidence type="ECO:0000256" key="1">
    <source>
        <dbReference type="ARBA" id="ARBA00004141"/>
    </source>
</evidence>
<evidence type="ECO:0000256" key="4">
    <source>
        <dbReference type="ARBA" id="ARBA00023136"/>
    </source>
</evidence>
<dbReference type="GO" id="GO:0016765">
    <property type="term" value="F:transferase activity, transferring alkyl or aryl (other than methyl) groups"/>
    <property type="evidence" value="ECO:0007669"/>
    <property type="project" value="InterPro"/>
</dbReference>
<name>A0A317UYJ2_9EURO</name>
<reference evidence="6 7" key="1">
    <citation type="submission" date="2016-12" db="EMBL/GenBank/DDBJ databases">
        <title>The genomes of Aspergillus section Nigri reveals drivers in fungal speciation.</title>
        <authorList>
            <consortium name="DOE Joint Genome Institute"/>
            <person name="Vesth T.C."/>
            <person name="Nybo J."/>
            <person name="Theobald S."/>
            <person name="Brandl J."/>
            <person name="Frisvad J.C."/>
            <person name="Nielsen K.F."/>
            <person name="Lyhne E.K."/>
            <person name="Kogle M.E."/>
            <person name="Kuo A."/>
            <person name="Riley R."/>
            <person name="Clum A."/>
            <person name="Nolan M."/>
            <person name="Lipzen A."/>
            <person name="Salamov A."/>
            <person name="Henrissat B."/>
            <person name="Wiebenga A."/>
            <person name="De Vries R.P."/>
            <person name="Grigoriev I.V."/>
            <person name="Mortensen U.H."/>
            <person name="Andersen M.R."/>
            <person name="Baker S.E."/>
        </authorList>
    </citation>
    <scope>NUCLEOTIDE SEQUENCE [LARGE SCALE GENOMIC DNA]</scope>
    <source>
        <strain evidence="6 7">CBS 117.55</strain>
    </source>
</reference>
<evidence type="ECO:0000313" key="7">
    <source>
        <dbReference type="Proteomes" id="UP000247233"/>
    </source>
</evidence>
<keyword evidence="7" id="KW-1185">Reference proteome</keyword>
<keyword evidence="4 5" id="KW-0472">Membrane</keyword>